<protein>
    <recommendedName>
        <fullName evidence="12">DnaJ homolog subfamily C member 11</fullName>
    </recommendedName>
</protein>
<feature type="domain" description="J" evidence="14">
    <location>
        <begin position="37"/>
        <end position="105"/>
    </location>
</feature>
<evidence type="ECO:0000256" key="12">
    <source>
        <dbReference type="ARBA" id="ARBA00074359"/>
    </source>
</evidence>
<dbReference type="GO" id="GO:0042407">
    <property type="term" value="P:cristae formation"/>
    <property type="evidence" value="ECO:0007669"/>
    <property type="project" value="TreeGrafter"/>
</dbReference>
<dbReference type="PROSITE" id="PS00636">
    <property type="entry name" value="DNAJ_1"/>
    <property type="match status" value="1"/>
</dbReference>
<evidence type="ECO:0000256" key="9">
    <source>
        <dbReference type="ARBA" id="ARBA00023186"/>
    </source>
</evidence>
<evidence type="ECO:0000256" key="4">
    <source>
        <dbReference type="ARBA" id="ARBA00022787"/>
    </source>
</evidence>
<dbReference type="CDD" id="cd22249">
    <property type="entry name" value="UDM1_RNF168_RNF169-like"/>
    <property type="match status" value="1"/>
</dbReference>
<dbReference type="Proteomes" id="UP000515135">
    <property type="component" value="Unplaced"/>
</dbReference>
<keyword evidence="3" id="KW-0597">Phosphoprotein</keyword>
<proteinExistence type="inferred from homology"/>
<dbReference type="Pfam" id="PF11875">
    <property type="entry name" value="DnaJ-like_C11_C"/>
    <property type="match status" value="1"/>
</dbReference>
<keyword evidence="15" id="KW-1185">Reference proteome</keyword>
<comment type="subcellular location">
    <subcellularLocation>
        <location evidence="2">Mitochondrion membrane</location>
        <topology evidence="2">Peripheral membrane protein</topology>
    </subcellularLocation>
    <subcellularLocation>
        <location evidence="1">Mitochondrion outer membrane</location>
    </subcellularLocation>
</comment>
<keyword evidence="5" id="KW-0007">Acetylation</keyword>
<evidence type="ECO:0000256" key="13">
    <source>
        <dbReference type="SAM" id="MobiDB-lite"/>
    </source>
</evidence>
<dbReference type="InterPro" id="IPR052243">
    <property type="entry name" value="Mito_inner_membrane_organizer"/>
</dbReference>
<feature type="region of interest" description="Disordered" evidence="13">
    <location>
        <begin position="1"/>
        <end position="24"/>
    </location>
</feature>
<dbReference type="Pfam" id="PF00226">
    <property type="entry name" value="DnaJ"/>
    <property type="match status" value="1"/>
</dbReference>
<evidence type="ECO:0000256" key="5">
    <source>
        <dbReference type="ARBA" id="ARBA00022990"/>
    </source>
</evidence>
<dbReference type="RefSeq" id="XP_019647117.1">
    <property type="nucleotide sequence ID" value="XM_019791558.1"/>
</dbReference>
<name>A0A6P5AVK6_BRABE</name>
<dbReference type="GeneID" id="109487543"/>
<keyword evidence="9" id="KW-0143">Chaperone</keyword>
<dbReference type="PROSITE" id="PS50076">
    <property type="entry name" value="DNAJ_2"/>
    <property type="match status" value="1"/>
</dbReference>
<dbReference type="CDD" id="cd06257">
    <property type="entry name" value="DnaJ"/>
    <property type="match status" value="1"/>
</dbReference>
<dbReference type="InterPro" id="IPR024586">
    <property type="entry name" value="DnaJ-like_C11_C"/>
</dbReference>
<evidence type="ECO:0000259" key="14">
    <source>
        <dbReference type="PROSITE" id="PS50076"/>
    </source>
</evidence>
<sequence length="577" mass="64737">MAFRVVSARARGAGQHGSFGSKMAAPMEDEDPVNSDDFYSLLNCPRTASQDELKAAYRRLCMVYHPDKHREEEDKQIAEKLFNQVHRAYEVLSDPQQRTIYDIYGKKGLDVEWDVVPRTRTPQEIREEYERLQKEREERRLQQRANPKGTISVKVDATDVFDPYDAYEEEERRFPRVEISQMSISQSVDMPLTSKDTAALSGSLQSQNGMGGGTVNCSLRRITSDQGWAEFEVGAGEGLFWGLKGYRVISKGCWGQVSGVLQSTPRGFRPGLNTVVCRQLDKNTAGYLVWRWGMASSISTQVVRTTPASSFSATVQLGIPVCYLFATYTYKLQDEDESNFKVAAKAGTFGAMVEYGGEKKISTHSRLGAFVSVGVPTGVMVKVKLNRANQTYLFPIHLCHEIAPNAVFYGSVVPVLVYFALKKLVMDPFLRRQKEEDLEKKKESSMKETLEKKREAESAVRLMQATVQRIVEAEEAKQGLVILSAWYGKLVASENRGAEPGKVIDVTVPLQCQVKDSKLILTETSKAGLPGFYDPAVGEEKSLRVVYKFHSVMHEVTVEDDQPLRIPKQSHRIPDPS</sequence>
<evidence type="ECO:0000256" key="10">
    <source>
        <dbReference type="ARBA" id="ARBA00056707"/>
    </source>
</evidence>
<dbReference type="SUPFAM" id="SSF46565">
    <property type="entry name" value="Chaperone J-domain"/>
    <property type="match status" value="1"/>
</dbReference>
<dbReference type="Gene3D" id="1.10.287.110">
    <property type="entry name" value="DnaJ domain"/>
    <property type="match status" value="1"/>
</dbReference>
<evidence type="ECO:0000256" key="2">
    <source>
        <dbReference type="ARBA" id="ARBA00004318"/>
    </source>
</evidence>
<reference evidence="16" key="1">
    <citation type="submission" date="2025-08" db="UniProtKB">
        <authorList>
            <consortium name="RefSeq"/>
        </authorList>
    </citation>
    <scope>IDENTIFICATION</scope>
    <source>
        <tissue evidence="16">Gonad</tissue>
    </source>
</reference>
<keyword evidence="8" id="KW-0472">Membrane</keyword>
<keyword evidence="7" id="KW-0496">Mitochondrion</keyword>
<evidence type="ECO:0000313" key="15">
    <source>
        <dbReference type="Proteomes" id="UP000515135"/>
    </source>
</evidence>
<gene>
    <name evidence="16" type="primary">LOC109487543</name>
</gene>
<dbReference type="Pfam" id="PF22774">
    <property type="entry name" value="DNAJC11_beta-barrel"/>
    <property type="match status" value="1"/>
</dbReference>
<dbReference type="PRINTS" id="PR00625">
    <property type="entry name" value="JDOMAIN"/>
</dbReference>
<evidence type="ECO:0000256" key="11">
    <source>
        <dbReference type="ARBA" id="ARBA00061668"/>
    </source>
</evidence>
<dbReference type="SMART" id="SM00271">
    <property type="entry name" value="DnaJ"/>
    <property type="match status" value="1"/>
</dbReference>
<evidence type="ECO:0000256" key="8">
    <source>
        <dbReference type="ARBA" id="ARBA00023136"/>
    </source>
</evidence>
<dbReference type="InterPro" id="IPR018253">
    <property type="entry name" value="DnaJ_domain_CS"/>
</dbReference>
<dbReference type="AlphaFoldDB" id="A0A6P5AVK6"/>
<dbReference type="GO" id="GO:0005741">
    <property type="term" value="C:mitochondrial outer membrane"/>
    <property type="evidence" value="ECO:0007669"/>
    <property type="project" value="UniProtKB-SubCell"/>
</dbReference>
<organism evidence="15 16">
    <name type="scientific">Branchiostoma belcheri</name>
    <name type="common">Amphioxus</name>
    <dbReference type="NCBI Taxonomy" id="7741"/>
    <lineage>
        <taxon>Eukaryota</taxon>
        <taxon>Metazoa</taxon>
        <taxon>Chordata</taxon>
        <taxon>Cephalochordata</taxon>
        <taxon>Leptocardii</taxon>
        <taxon>Amphioxiformes</taxon>
        <taxon>Branchiostomatidae</taxon>
        <taxon>Branchiostoma</taxon>
    </lineage>
</organism>
<evidence type="ECO:0000256" key="6">
    <source>
        <dbReference type="ARBA" id="ARBA00023054"/>
    </source>
</evidence>
<dbReference type="InterPro" id="IPR001623">
    <property type="entry name" value="DnaJ_domain"/>
</dbReference>
<dbReference type="InterPro" id="IPR036869">
    <property type="entry name" value="J_dom_sf"/>
</dbReference>
<evidence type="ECO:0000256" key="3">
    <source>
        <dbReference type="ARBA" id="ARBA00022553"/>
    </source>
</evidence>
<evidence type="ECO:0000313" key="16">
    <source>
        <dbReference type="RefSeq" id="XP_019647117.1"/>
    </source>
</evidence>
<dbReference type="KEGG" id="bbel:109487543"/>
<dbReference type="FunFam" id="1.10.287.110:FF:000027">
    <property type="entry name" value="DnaJ (Hsp40) homolog, subfamily C, member 11"/>
    <property type="match status" value="1"/>
</dbReference>
<keyword evidence="4" id="KW-1000">Mitochondrion outer membrane</keyword>
<dbReference type="InterPro" id="IPR055225">
    <property type="entry name" value="DNAJC11-like_beta-barrel"/>
</dbReference>
<evidence type="ECO:0000256" key="1">
    <source>
        <dbReference type="ARBA" id="ARBA00004294"/>
    </source>
</evidence>
<evidence type="ECO:0000256" key="7">
    <source>
        <dbReference type="ARBA" id="ARBA00023128"/>
    </source>
</evidence>
<accession>A0A6P5AVK6</accession>
<dbReference type="OrthoDB" id="18010at2759"/>
<dbReference type="PANTHER" id="PTHR44157">
    <property type="entry name" value="DNAJ HOMOLOG SUBFAMILY C MEMBER 11"/>
    <property type="match status" value="1"/>
</dbReference>
<keyword evidence="6" id="KW-0175">Coiled coil</keyword>
<comment type="function">
    <text evidence="10">Required for mitochondrial inner membrane organization. Seems to function through its association with the MICOS complex and the mitochondrial outer membrane sorting assembly machinery (SAM) complex.</text>
</comment>
<dbReference type="PANTHER" id="PTHR44157:SF1">
    <property type="entry name" value="DNAJ HOMOLOG SUBFAMILY C MEMBER 11"/>
    <property type="match status" value="1"/>
</dbReference>
<comment type="similarity">
    <text evidence="11">Belongs to the DNAJC11 family.</text>
</comment>